<dbReference type="SMART" id="SM00871">
    <property type="entry name" value="AraC_E_bind"/>
    <property type="match status" value="1"/>
</dbReference>
<dbReference type="Gene3D" id="3.20.80.10">
    <property type="entry name" value="Regulatory factor, effector binding domain"/>
    <property type="match status" value="1"/>
</dbReference>
<sequence length="475" mass="54950">MQSEINETRQEYIKRINYVLDFVEKNLDADLSLKKLSEKAHYSSFHFHRIFSAIIGENLNEFINRKRIERIASILLVEGNKPMKELAYSYGFNSESSFSRAFKKYYGISPTAFKSEGISTLSKIGIEPLTLEKYICSIDNIKKWIDMNAQITVKELQEIQLAGIANMGDFDEMGNMYQRLMEWGTQKGVLSMSGFKAVTIYHDNPNVTETSKVRYSACVTVAKAIKAEGEIRPLVIPKGNYAVGNFEIEAKDFPKAWESICVWVVENGHKFRDGDYFELYHNDHKTHPEQKFIVDICIPVERNVNTKPDRNKKTTNNRGLSDCSVQPSQGQALLDYRQLINYMKALRSFFHKEYADDFKLGTIYQGNIDFSYFSLTTQELKKQKLKFVIILNYRLMHFEICLSGQNKSIRKKYWELFKGSSWNKYHLAESIDDSLSILDHIIVEKPDFDNTSLLTAQIETESLKFINEIRGILEG</sequence>
<dbReference type="PANTHER" id="PTHR40055">
    <property type="entry name" value="TRANSCRIPTIONAL REGULATOR YGIV-RELATED"/>
    <property type="match status" value="1"/>
</dbReference>
<dbReference type="PANTHER" id="PTHR40055:SF1">
    <property type="entry name" value="TRANSCRIPTIONAL REGULATOR YGIV-RELATED"/>
    <property type="match status" value="1"/>
</dbReference>
<keyword evidence="6" id="KW-1185">Reference proteome</keyword>
<evidence type="ECO:0000313" key="6">
    <source>
        <dbReference type="Proteomes" id="UP001172083"/>
    </source>
</evidence>
<dbReference type="InterPro" id="IPR018062">
    <property type="entry name" value="HTH_AraC-typ_CS"/>
</dbReference>
<keyword evidence="2" id="KW-0238">DNA-binding</keyword>
<feature type="domain" description="HTH araC/xylS-type" evidence="4">
    <location>
        <begin position="17"/>
        <end position="116"/>
    </location>
</feature>
<dbReference type="Proteomes" id="UP001172083">
    <property type="component" value="Unassembled WGS sequence"/>
</dbReference>
<dbReference type="InterPro" id="IPR029442">
    <property type="entry name" value="GyrI-like"/>
</dbReference>
<protein>
    <submittedName>
        <fullName evidence="5">AraC family transcriptional regulator</fullName>
    </submittedName>
</protein>
<dbReference type="EMBL" id="JAUJEB010000007">
    <property type="protein sequence ID" value="MDN5215793.1"/>
    <property type="molecule type" value="Genomic_DNA"/>
</dbReference>
<name>A0ABT8LHQ2_9BACT</name>
<dbReference type="SUPFAM" id="SSF55136">
    <property type="entry name" value="Probable bacterial effector-binding domain"/>
    <property type="match status" value="1"/>
</dbReference>
<dbReference type="InterPro" id="IPR054269">
    <property type="entry name" value="DUF7000"/>
</dbReference>
<dbReference type="InterPro" id="IPR050908">
    <property type="entry name" value="SmbC-like"/>
</dbReference>
<dbReference type="Pfam" id="PF06445">
    <property type="entry name" value="GyrI-like"/>
    <property type="match status" value="1"/>
</dbReference>
<dbReference type="SUPFAM" id="SSF46689">
    <property type="entry name" value="Homeodomain-like"/>
    <property type="match status" value="2"/>
</dbReference>
<proteinExistence type="predicted"/>
<dbReference type="InterPro" id="IPR010499">
    <property type="entry name" value="AraC_E-bd"/>
</dbReference>
<keyword evidence="1" id="KW-0805">Transcription regulation</keyword>
<evidence type="ECO:0000259" key="4">
    <source>
        <dbReference type="PROSITE" id="PS01124"/>
    </source>
</evidence>
<dbReference type="InterPro" id="IPR009057">
    <property type="entry name" value="Homeodomain-like_sf"/>
</dbReference>
<evidence type="ECO:0000256" key="3">
    <source>
        <dbReference type="ARBA" id="ARBA00023163"/>
    </source>
</evidence>
<dbReference type="InterPro" id="IPR011256">
    <property type="entry name" value="Reg_factor_effector_dom_sf"/>
</dbReference>
<dbReference type="Pfam" id="PF12833">
    <property type="entry name" value="HTH_18"/>
    <property type="match status" value="1"/>
</dbReference>
<dbReference type="PRINTS" id="PR00032">
    <property type="entry name" value="HTHARAC"/>
</dbReference>
<evidence type="ECO:0000256" key="1">
    <source>
        <dbReference type="ARBA" id="ARBA00023015"/>
    </source>
</evidence>
<dbReference type="SMART" id="SM00342">
    <property type="entry name" value="HTH_ARAC"/>
    <property type="match status" value="1"/>
</dbReference>
<comment type="caution">
    <text evidence="5">The sequence shown here is derived from an EMBL/GenBank/DDBJ whole genome shotgun (WGS) entry which is preliminary data.</text>
</comment>
<dbReference type="InterPro" id="IPR018060">
    <property type="entry name" value="HTH_AraC"/>
</dbReference>
<dbReference type="Gene3D" id="1.10.10.60">
    <property type="entry name" value="Homeodomain-like"/>
    <property type="match status" value="2"/>
</dbReference>
<dbReference type="Pfam" id="PF22526">
    <property type="entry name" value="DUF7000"/>
    <property type="match status" value="1"/>
</dbReference>
<dbReference type="PROSITE" id="PS00041">
    <property type="entry name" value="HTH_ARAC_FAMILY_1"/>
    <property type="match status" value="1"/>
</dbReference>
<evidence type="ECO:0000256" key="2">
    <source>
        <dbReference type="ARBA" id="ARBA00023125"/>
    </source>
</evidence>
<dbReference type="PROSITE" id="PS01124">
    <property type="entry name" value="HTH_ARAC_FAMILY_2"/>
    <property type="match status" value="1"/>
</dbReference>
<gene>
    <name evidence="5" type="ORF">QQ020_27190</name>
</gene>
<accession>A0ABT8LHQ2</accession>
<dbReference type="RefSeq" id="WP_346761130.1">
    <property type="nucleotide sequence ID" value="NZ_JAUJEB010000007.1"/>
</dbReference>
<dbReference type="InterPro" id="IPR020449">
    <property type="entry name" value="Tscrpt_reg_AraC-type_HTH"/>
</dbReference>
<reference evidence="5" key="1">
    <citation type="submission" date="2023-06" db="EMBL/GenBank/DDBJ databases">
        <title>Genomic of Agaribacillus aureum.</title>
        <authorList>
            <person name="Wang G."/>
        </authorList>
    </citation>
    <scope>NUCLEOTIDE SEQUENCE</scope>
    <source>
        <strain evidence="5">BMA12</strain>
    </source>
</reference>
<organism evidence="5 6">
    <name type="scientific">Agaribacillus aureus</name>
    <dbReference type="NCBI Taxonomy" id="3051825"/>
    <lineage>
        <taxon>Bacteria</taxon>
        <taxon>Pseudomonadati</taxon>
        <taxon>Bacteroidota</taxon>
        <taxon>Cytophagia</taxon>
        <taxon>Cytophagales</taxon>
        <taxon>Splendidivirgaceae</taxon>
        <taxon>Agaribacillus</taxon>
    </lineage>
</organism>
<keyword evidence="3" id="KW-0804">Transcription</keyword>
<evidence type="ECO:0000313" key="5">
    <source>
        <dbReference type="EMBL" id="MDN5215793.1"/>
    </source>
</evidence>